<dbReference type="GO" id="GO:0005199">
    <property type="term" value="F:structural constituent of cell wall"/>
    <property type="evidence" value="ECO:0007669"/>
    <property type="project" value="InterPro"/>
</dbReference>
<dbReference type="Pfam" id="PF01185">
    <property type="entry name" value="Hydrophobin"/>
    <property type="match status" value="1"/>
</dbReference>
<evidence type="ECO:0000313" key="8">
    <source>
        <dbReference type="EMBL" id="KAF4621005.1"/>
    </source>
</evidence>
<evidence type="ECO:0000256" key="3">
    <source>
        <dbReference type="ARBA" id="ARBA00022512"/>
    </source>
</evidence>
<feature type="chain" id="PRO_5034988030" description="Hydrophobin" evidence="7">
    <location>
        <begin position="22"/>
        <end position="114"/>
    </location>
</feature>
<evidence type="ECO:0000256" key="6">
    <source>
        <dbReference type="ARBA" id="ARBA00023157"/>
    </source>
</evidence>
<protein>
    <recommendedName>
        <fullName evidence="7">Hydrophobin</fullName>
    </recommendedName>
</protein>
<dbReference type="InterPro" id="IPR019778">
    <property type="entry name" value="Class_I_Hydrophobin_CS"/>
</dbReference>
<comment type="caution">
    <text evidence="8">The sequence shown here is derived from an EMBL/GenBank/DDBJ whole genome shotgun (WGS) entry which is preliminary data.</text>
</comment>
<reference evidence="8 9" key="1">
    <citation type="submission" date="2019-12" db="EMBL/GenBank/DDBJ databases">
        <authorList>
            <person name="Floudas D."/>
            <person name="Bentzer J."/>
            <person name="Ahren D."/>
            <person name="Johansson T."/>
            <person name="Persson P."/>
            <person name="Tunlid A."/>
        </authorList>
    </citation>
    <scope>NUCLEOTIDE SEQUENCE [LARGE SCALE GENOMIC DNA]</scope>
    <source>
        <strain evidence="8 9">CBS 102.39</strain>
    </source>
</reference>
<dbReference type="CDD" id="cd23507">
    <property type="entry name" value="hydrophobin_I"/>
    <property type="match status" value="1"/>
</dbReference>
<comment type="similarity">
    <text evidence="2 7">Belongs to the fungal hydrophobin family.</text>
</comment>
<dbReference type="PROSITE" id="PS00956">
    <property type="entry name" value="HYDROPHOBIN"/>
    <property type="match status" value="1"/>
</dbReference>
<dbReference type="GO" id="GO:0009277">
    <property type="term" value="C:fungal-type cell wall"/>
    <property type="evidence" value="ECO:0007669"/>
    <property type="project" value="InterPro"/>
</dbReference>
<organism evidence="8 9">
    <name type="scientific">Agrocybe pediades</name>
    <dbReference type="NCBI Taxonomy" id="84607"/>
    <lineage>
        <taxon>Eukaryota</taxon>
        <taxon>Fungi</taxon>
        <taxon>Dikarya</taxon>
        <taxon>Basidiomycota</taxon>
        <taxon>Agaricomycotina</taxon>
        <taxon>Agaricomycetes</taxon>
        <taxon>Agaricomycetidae</taxon>
        <taxon>Agaricales</taxon>
        <taxon>Agaricineae</taxon>
        <taxon>Strophariaceae</taxon>
        <taxon>Agrocybe</taxon>
    </lineage>
</organism>
<evidence type="ECO:0000256" key="5">
    <source>
        <dbReference type="ARBA" id="ARBA00022729"/>
    </source>
</evidence>
<gene>
    <name evidence="8" type="ORF">D9613_000977</name>
</gene>
<keyword evidence="3 7" id="KW-0134">Cell wall</keyword>
<keyword evidence="6 7" id="KW-1015">Disulfide bond</keyword>
<feature type="signal peptide" evidence="7">
    <location>
        <begin position="1"/>
        <end position="21"/>
    </location>
</feature>
<dbReference type="Proteomes" id="UP000521872">
    <property type="component" value="Unassembled WGS sequence"/>
</dbReference>
<proteinExistence type="inferred from homology"/>
<evidence type="ECO:0000256" key="1">
    <source>
        <dbReference type="ARBA" id="ARBA00004191"/>
    </source>
</evidence>
<accession>A0A8H4R0C9</accession>
<dbReference type="SMART" id="SM00075">
    <property type="entry name" value="HYDRO"/>
    <property type="match status" value="1"/>
</dbReference>
<keyword evidence="9" id="KW-1185">Reference proteome</keyword>
<sequence>MRTSTLAVLALPVLAAATAVARDDGQCDTGVINCCNSTEANTVANAGLLSGLLGIVVPVVSGLIGLNCTPLTVILAAGNSCSSQPVCCTNNNFAPNLLQNGLLALGCTPVNVNL</sequence>
<evidence type="ECO:0000256" key="7">
    <source>
        <dbReference type="RuleBase" id="RU365009"/>
    </source>
</evidence>
<name>A0A8H4R0C9_9AGAR</name>
<evidence type="ECO:0000256" key="2">
    <source>
        <dbReference type="ARBA" id="ARBA00010446"/>
    </source>
</evidence>
<keyword evidence="4 7" id="KW-0964">Secreted</keyword>
<dbReference type="InterPro" id="IPR001338">
    <property type="entry name" value="Class_I_Hydrophobin"/>
</dbReference>
<dbReference type="EMBL" id="JAACJL010000015">
    <property type="protein sequence ID" value="KAF4621005.1"/>
    <property type="molecule type" value="Genomic_DNA"/>
</dbReference>
<evidence type="ECO:0000256" key="4">
    <source>
        <dbReference type="ARBA" id="ARBA00022525"/>
    </source>
</evidence>
<dbReference type="AlphaFoldDB" id="A0A8H4R0C9"/>
<comment type="subcellular location">
    <subcellularLocation>
        <location evidence="1 7">Secreted</location>
        <location evidence="1 7">Cell wall</location>
    </subcellularLocation>
</comment>
<evidence type="ECO:0000313" key="9">
    <source>
        <dbReference type="Proteomes" id="UP000521872"/>
    </source>
</evidence>
<keyword evidence="5 7" id="KW-0732">Signal</keyword>